<evidence type="ECO:0000256" key="4">
    <source>
        <dbReference type="PIRSR" id="PIRSR005739-1"/>
    </source>
</evidence>
<dbReference type="SUPFAM" id="SSF53335">
    <property type="entry name" value="S-adenosyl-L-methionine-dependent methyltransferases"/>
    <property type="match status" value="1"/>
</dbReference>
<dbReference type="Gene3D" id="1.10.10.10">
    <property type="entry name" value="Winged helix-like DNA-binding domain superfamily/Winged helix DNA-binding domain"/>
    <property type="match status" value="1"/>
</dbReference>
<dbReference type="SUPFAM" id="SSF46785">
    <property type="entry name" value="Winged helix' DNA-binding domain"/>
    <property type="match status" value="1"/>
</dbReference>
<comment type="caution">
    <text evidence="7">The sequence shown here is derived from an EMBL/GenBank/DDBJ whole genome shotgun (WGS) entry which is preliminary data.</text>
</comment>
<evidence type="ECO:0000256" key="1">
    <source>
        <dbReference type="ARBA" id="ARBA00022603"/>
    </source>
</evidence>
<dbReference type="PANTHER" id="PTHR43712">
    <property type="entry name" value="PUTATIVE (AFU_ORTHOLOGUE AFUA_4G14580)-RELATED"/>
    <property type="match status" value="1"/>
</dbReference>
<proteinExistence type="predicted"/>
<dbReference type="OrthoDB" id="582216at2"/>
<dbReference type="Pfam" id="PF00891">
    <property type="entry name" value="Methyltransf_2"/>
    <property type="match status" value="1"/>
</dbReference>
<dbReference type="RefSeq" id="WP_102643754.1">
    <property type="nucleotide sequence ID" value="NZ_PNYA01000002.1"/>
</dbReference>
<keyword evidence="1 7" id="KW-0489">Methyltransferase</keyword>
<feature type="domain" description="O-methyltransferase C-terminal" evidence="5">
    <location>
        <begin position="108"/>
        <end position="306"/>
    </location>
</feature>
<dbReference type="InterPro" id="IPR036388">
    <property type="entry name" value="WH-like_DNA-bd_sf"/>
</dbReference>
<accession>A0A2N7W0W8</accession>
<evidence type="ECO:0000256" key="2">
    <source>
        <dbReference type="ARBA" id="ARBA00022679"/>
    </source>
</evidence>
<sequence length="326" mass="36073">MRQDDVRQLRQWIYGYQIAQAIHVAGRLGIADLLAHETLDCGQLARRAECDADGLRRLMRALETIGVFRQEGEDTYAHTDMSRLLISGAPDSQDFAACIYGDEHYRAWAELYTCVKTGEPRFGALYDTDYFSYLERQSEVDGKLGKYLEHDSAGRLSALLDAYDFSSTRHLVDVGGDGRMLPTLLARFPALRVTLFGPQPVHLHDDADGRSLHVGGVWHSAVPANGDVYLLSQILHRFDADGARAVLETCRAAMDERAVLLIQEYPVPEEGSLAPGRWMDLNMMVVCGGRERTLGQYEALLEAAGLTLVRCRQGAGQSAVLQCAPA</sequence>
<dbReference type="AlphaFoldDB" id="A0A2N7W0W8"/>
<dbReference type="Gene3D" id="3.40.50.150">
    <property type="entry name" value="Vaccinia Virus protein VP39"/>
    <property type="match status" value="1"/>
</dbReference>
<dbReference type="PANTHER" id="PTHR43712:SF2">
    <property type="entry name" value="O-METHYLTRANSFERASE CICE"/>
    <property type="match status" value="1"/>
</dbReference>
<protein>
    <submittedName>
        <fullName evidence="7">O-methyltransferase</fullName>
    </submittedName>
</protein>
<dbReference type="PROSITE" id="PS51683">
    <property type="entry name" value="SAM_OMT_II"/>
    <property type="match status" value="1"/>
</dbReference>
<organism evidence="7 8">
    <name type="scientific">Trinickia dabaoshanensis</name>
    <dbReference type="NCBI Taxonomy" id="564714"/>
    <lineage>
        <taxon>Bacteria</taxon>
        <taxon>Pseudomonadati</taxon>
        <taxon>Pseudomonadota</taxon>
        <taxon>Betaproteobacteria</taxon>
        <taxon>Burkholderiales</taxon>
        <taxon>Burkholderiaceae</taxon>
        <taxon>Trinickia</taxon>
    </lineage>
</organism>
<feature type="active site" description="Proton acceptor" evidence="4">
    <location>
        <position position="236"/>
    </location>
</feature>
<dbReference type="InterPro" id="IPR016461">
    <property type="entry name" value="COMT-like"/>
</dbReference>
<dbReference type="GO" id="GO:0032259">
    <property type="term" value="P:methylation"/>
    <property type="evidence" value="ECO:0007669"/>
    <property type="project" value="UniProtKB-KW"/>
</dbReference>
<evidence type="ECO:0000259" key="6">
    <source>
        <dbReference type="Pfam" id="PF08100"/>
    </source>
</evidence>
<dbReference type="PIRSF" id="PIRSF005739">
    <property type="entry name" value="O-mtase"/>
    <property type="match status" value="1"/>
</dbReference>
<gene>
    <name evidence="7" type="ORF">C0Z18_02260</name>
</gene>
<evidence type="ECO:0000313" key="7">
    <source>
        <dbReference type="EMBL" id="PMS23064.1"/>
    </source>
</evidence>
<dbReference type="GO" id="GO:0008171">
    <property type="term" value="F:O-methyltransferase activity"/>
    <property type="evidence" value="ECO:0007669"/>
    <property type="project" value="InterPro"/>
</dbReference>
<evidence type="ECO:0000313" key="8">
    <source>
        <dbReference type="Proteomes" id="UP000235616"/>
    </source>
</evidence>
<dbReference type="GO" id="GO:0046983">
    <property type="term" value="F:protein dimerization activity"/>
    <property type="evidence" value="ECO:0007669"/>
    <property type="project" value="InterPro"/>
</dbReference>
<dbReference type="InterPro" id="IPR001077">
    <property type="entry name" value="COMT_C"/>
</dbReference>
<dbReference type="InterPro" id="IPR036390">
    <property type="entry name" value="WH_DNA-bd_sf"/>
</dbReference>
<name>A0A2N7W0W8_9BURK</name>
<reference evidence="7 8" key="1">
    <citation type="submission" date="2018-01" db="EMBL/GenBank/DDBJ databases">
        <title>Whole genome analyses suggest that Burkholderia sensu lato contains two further novel genera in the rhizoxinica-symbiotica group Mycetohabitans gen. nov., and Trinickia gen. nov.: implications for the evolution of diazotrophy and nodulation in the Burkholderiaceae.</title>
        <authorList>
            <person name="Estrada-de los Santos P."/>
            <person name="Palmer M."/>
            <person name="Chavez-Ramirez B."/>
            <person name="Beukes C."/>
            <person name="Steenkamp E.T."/>
            <person name="Hirsch A.M."/>
            <person name="Manyaka P."/>
            <person name="Maluk M."/>
            <person name="Lafos M."/>
            <person name="Crook M."/>
            <person name="Gross E."/>
            <person name="Simon M.F."/>
            <person name="Bueno dos Reis Junior F."/>
            <person name="Poole P.S."/>
            <person name="Venter S.N."/>
            <person name="James E.K."/>
        </authorList>
    </citation>
    <scope>NUCLEOTIDE SEQUENCE [LARGE SCALE GENOMIC DNA]</scope>
    <source>
        <strain evidence="7 8">GIMN1.004</strain>
    </source>
</reference>
<dbReference type="Pfam" id="PF08100">
    <property type="entry name" value="Dimerisation"/>
    <property type="match status" value="1"/>
</dbReference>
<dbReference type="InterPro" id="IPR029063">
    <property type="entry name" value="SAM-dependent_MTases_sf"/>
</dbReference>
<feature type="domain" description="O-methyltransferase dimerisation" evidence="6">
    <location>
        <begin position="13"/>
        <end position="87"/>
    </location>
</feature>
<dbReference type="InterPro" id="IPR012967">
    <property type="entry name" value="COMT_dimerisation"/>
</dbReference>
<keyword evidence="2 7" id="KW-0808">Transferase</keyword>
<dbReference type="Proteomes" id="UP000235616">
    <property type="component" value="Unassembled WGS sequence"/>
</dbReference>
<keyword evidence="8" id="KW-1185">Reference proteome</keyword>
<keyword evidence="3" id="KW-0949">S-adenosyl-L-methionine</keyword>
<evidence type="ECO:0000256" key="3">
    <source>
        <dbReference type="ARBA" id="ARBA00022691"/>
    </source>
</evidence>
<dbReference type="EMBL" id="PNYA01000002">
    <property type="protein sequence ID" value="PMS23064.1"/>
    <property type="molecule type" value="Genomic_DNA"/>
</dbReference>
<evidence type="ECO:0000259" key="5">
    <source>
        <dbReference type="Pfam" id="PF00891"/>
    </source>
</evidence>